<sequence>MAYDATLSVAGNDIPVFEFYISLSQGHDNQGKPASSVFTGDIFIIAEGGNDLFFEWVCDQTRMESGKLKVMQTDQQSTFVEYAFEKAFVTDISESFVYSNDIQNEFNRVSVDEGESNLGMLVYNQAREKAGDFQPLMSAYRKTRDFQRRTGNAFCIFFSLSCEKIRIRDIEHQNLWGK</sequence>
<dbReference type="EMBL" id="JACWZY010000007">
    <property type="protein sequence ID" value="MBD2701065.1"/>
    <property type="molecule type" value="Genomic_DNA"/>
</dbReference>
<comment type="caution">
    <text evidence="1">The sequence shown here is derived from an EMBL/GenBank/DDBJ whole genome shotgun (WGS) entry which is preliminary data.</text>
</comment>
<evidence type="ECO:0000313" key="1">
    <source>
        <dbReference type="EMBL" id="MBD2701065.1"/>
    </source>
</evidence>
<organism evidence="1 2">
    <name type="scientific">Spirosoma profusum</name>
    <dbReference type="NCBI Taxonomy" id="2771354"/>
    <lineage>
        <taxon>Bacteria</taxon>
        <taxon>Pseudomonadati</taxon>
        <taxon>Bacteroidota</taxon>
        <taxon>Cytophagia</taxon>
        <taxon>Cytophagales</taxon>
        <taxon>Cytophagaceae</taxon>
        <taxon>Spirosoma</taxon>
    </lineage>
</organism>
<protein>
    <submittedName>
        <fullName evidence="1">Uncharacterized protein</fullName>
    </submittedName>
</protein>
<gene>
    <name evidence="1" type="ORF">IC229_10500</name>
</gene>
<name>A0A926XW39_9BACT</name>
<evidence type="ECO:0000313" key="2">
    <source>
        <dbReference type="Proteomes" id="UP000598820"/>
    </source>
</evidence>
<dbReference type="AlphaFoldDB" id="A0A926XW39"/>
<dbReference type="Pfam" id="PF17642">
    <property type="entry name" value="TssD"/>
    <property type="match status" value="1"/>
</dbReference>
<accession>A0A926XW39</accession>
<dbReference type="Proteomes" id="UP000598820">
    <property type="component" value="Unassembled WGS sequence"/>
</dbReference>
<dbReference type="GO" id="GO:0033104">
    <property type="term" value="C:type VI protein secretion system complex"/>
    <property type="evidence" value="ECO:0007669"/>
    <property type="project" value="InterPro"/>
</dbReference>
<dbReference type="RefSeq" id="WP_190886922.1">
    <property type="nucleotide sequence ID" value="NZ_JACWZY010000007.1"/>
</dbReference>
<proteinExistence type="predicted"/>
<keyword evidence="2" id="KW-1185">Reference proteome</keyword>
<reference evidence="1" key="1">
    <citation type="submission" date="2020-09" db="EMBL/GenBank/DDBJ databases">
        <authorList>
            <person name="Kim M.K."/>
        </authorList>
    </citation>
    <scope>NUCLEOTIDE SEQUENCE</scope>
    <source>
        <strain evidence="1">BT702</strain>
    </source>
</reference>
<dbReference type="InterPro" id="IPR041408">
    <property type="entry name" value="Hcp_Tssd"/>
</dbReference>